<dbReference type="SUPFAM" id="SSF52540">
    <property type="entry name" value="P-loop containing nucleoside triphosphate hydrolases"/>
    <property type="match status" value="1"/>
</dbReference>
<dbReference type="EMBL" id="WESC01000002">
    <property type="protein sequence ID" value="KAB7742150.1"/>
    <property type="molecule type" value="Genomic_DNA"/>
</dbReference>
<organism evidence="1 2">
    <name type="scientific">Parvibaculum sedimenti</name>
    <dbReference type="NCBI Taxonomy" id="2608632"/>
    <lineage>
        <taxon>Bacteria</taxon>
        <taxon>Pseudomonadati</taxon>
        <taxon>Pseudomonadota</taxon>
        <taxon>Alphaproteobacteria</taxon>
        <taxon>Hyphomicrobiales</taxon>
        <taxon>Parvibaculaceae</taxon>
        <taxon>Parvibaculum</taxon>
    </lineage>
</organism>
<dbReference type="Gene3D" id="3.40.50.300">
    <property type="entry name" value="P-loop containing nucleotide triphosphate hydrolases"/>
    <property type="match status" value="1"/>
</dbReference>
<reference evidence="1 2" key="1">
    <citation type="submission" date="2019-09" db="EMBL/GenBank/DDBJ databases">
        <title>Parvibaculum sedimenti sp. nov., isolated from sediment.</title>
        <authorList>
            <person name="Wang Y."/>
        </authorList>
    </citation>
    <scope>NUCLEOTIDE SEQUENCE [LARGE SCALE GENOMIC DNA]</scope>
    <source>
        <strain evidence="1 2">HXT-9</strain>
    </source>
</reference>
<evidence type="ECO:0000313" key="1">
    <source>
        <dbReference type="EMBL" id="KAB7742150.1"/>
    </source>
</evidence>
<dbReference type="AlphaFoldDB" id="A0A6N6VKW5"/>
<dbReference type="InterPro" id="IPR027417">
    <property type="entry name" value="P-loop_NTPase"/>
</dbReference>
<evidence type="ECO:0000313" key="2">
    <source>
        <dbReference type="Proteomes" id="UP000468901"/>
    </source>
</evidence>
<proteinExistence type="predicted"/>
<dbReference type="Proteomes" id="UP000468901">
    <property type="component" value="Unassembled WGS sequence"/>
</dbReference>
<dbReference type="RefSeq" id="WP_152214572.1">
    <property type="nucleotide sequence ID" value="NZ_JBAQYD010000278.1"/>
</dbReference>
<comment type="caution">
    <text evidence="1">The sequence shown here is derived from an EMBL/GenBank/DDBJ whole genome shotgun (WGS) entry which is preliminary data.</text>
</comment>
<gene>
    <name evidence="1" type="ORF">F2P47_02435</name>
</gene>
<name>A0A6N6VKW5_9HYPH</name>
<protein>
    <submittedName>
        <fullName evidence="1">Uncharacterized protein</fullName>
    </submittedName>
</protein>
<sequence>MKLILHIGTVKTGTTTAQAWLGENRDVLNANGIWYPTSFSAVDRRPEGISHSFLVDPVLAPEYFRQNALGAFTAEFENRQKAGCNVCVMSFEDMHFKLSSREMVAQLAEFLKDYFDDVRIALYLRPQIDTVISFASTASKLGVKINKRWFYGQSRNRLVFDYNAAVDRWESVFGRENVRCFSYKRDLPFADYIFEQFSIDRAALKVIGNQNTSVGSNIIALGNALQIPFLFSDSVVQNLPRSEPIFVGMEIARMFQGQFEDSNAELTSRRDDIRMGDLEPDWGRYEKPENLASIEQACIYSAELRGLVRLLAGQLSLERAQNALMRSEIARERRQWNAMIALAKLAMNEAAAAMQVEAFRAEAQRIRDLAAVLVASQPSDAPSA</sequence>
<keyword evidence="2" id="KW-1185">Reference proteome</keyword>
<accession>A0A6N6VKW5</accession>